<feature type="region of interest" description="Disordered" evidence="1">
    <location>
        <begin position="1"/>
        <end position="32"/>
    </location>
</feature>
<feature type="compositionally biased region" description="Basic and acidic residues" evidence="1">
    <location>
        <begin position="1"/>
        <end position="10"/>
    </location>
</feature>
<dbReference type="EMBL" id="J03216">
    <property type="protein sequence ID" value="AAA88656.1"/>
    <property type="molecule type" value="Genomic_DNA"/>
</dbReference>
<keyword evidence="2" id="KW-0614">Plasmid</keyword>
<dbReference type="AlphaFoldDB" id="Q52610"/>
<geneLocation type="plasmid" evidence="2">
    <name>Ti</name>
</geneLocation>
<reference evidence="2" key="3">
    <citation type="journal article" date="1990" name="J. Biol. Chem.">
        <title>Correction: Characterization of the virB operon from an Agrobacterium tumefaciens Ti plasmid.</title>
        <authorList>
            <person name="Ward J.E.Jr."/>
            <person name="Akiyoshi D.E."/>
            <person name="Regier D."/>
            <person name="Datta A."/>
            <person name="Gordon M.P."/>
            <person name="Nester E.W."/>
        </authorList>
    </citation>
    <scope>NUCLEOTIDE SEQUENCE</scope>
    <source>
        <plasmid evidence="2">Ti</plasmid>
    </source>
</reference>
<proteinExistence type="predicted"/>
<reference evidence="2" key="1">
    <citation type="journal article" date="1986" name="Proc. Natl. Acad. Sci. U.S.A.">
        <title>A gene essential for Agrobacterium virulence is homologous to a family of positive regulatory loci.</title>
        <authorList>
            <person name="Winans S.C."/>
            <person name="Ebert P.R."/>
            <person name="Stachel S.E."/>
            <person name="Gordon M.P."/>
            <person name="Nester E.W."/>
        </authorList>
    </citation>
    <scope>NUCLEOTIDE SEQUENCE</scope>
    <source>
        <plasmid evidence="2">Ti</plasmid>
    </source>
</reference>
<organism evidence="2">
    <name type="scientific">Plasmid Ti</name>
    <dbReference type="NCBI Taxonomy" id="2512"/>
    <lineage>
        <taxon>other sequences</taxon>
        <taxon>plasmids</taxon>
    </lineage>
</organism>
<name>Q52610_9ZZZZ</name>
<protein>
    <submittedName>
        <fullName evidence="2">Uncharacterized protein</fullName>
    </submittedName>
</protein>
<reference evidence="2" key="2">
    <citation type="journal article" date="1988" name="J. Biol. Chem.">
        <title>Characterization of the virB operon from an Agrobacterium tumefaciens Ti plasmid.</title>
        <authorList>
            <person name="Ward J.E."/>
            <person name="Akiyoshi D.E."/>
            <person name="Regier D."/>
            <person name="Datta A."/>
            <person name="Gordon M.P."/>
            <person name="Nester E.W."/>
        </authorList>
    </citation>
    <scope>NUCLEOTIDE SEQUENCE</scope>
    <source>
        <plasmid evidence="2">Ti</plasmid>
    </source>
</reference>
<accession>Q52610</accession>
<evidence type="ECO:0000313" key="2">
    <source>
        <dbReference type="EMBL" id="AAA88656.1"/>
    </source>
</evidence>
<evidence type="ECO:0000256" key="1">
    <source>
        <dbReference type="SAM" id="MobiDB-lite"/>
    </source>
</evidence>
<sequence>MRSCSRDRTSRGFSKNARRRLNSPAVSFTSPPASDIKRRCLRLSVQSVKQKDRRSLERTTLGRTRKATRMRARNSLILNGLAIKSLAPSSSATTLSVSSRRSPLIIMIGISDFAARLRTISSPSSRTKFRSTTTTSTVAEESTLVNWVLSATAVTLKAWIVRYSIIRCRIATSSSTRRTCFNGSPFNLKSEPLFTALEKFSREGCTIISS</sequence>